<proteinExistence type="predicted"/>
<reference evidence="2" key="2">
    <citation type="submission" date="2023-06" db="EMBL/GenBank/DDBJ databases">
        <authorList>
            <consortium name="Lawrence Berkeley National Laboratory"/>
            <person name="Mondo S.J."/>
            <person name="Hensen N."/>
            <person name="Bonometti L."/>
            <person name="Westerberg I."/>
            <person name="Brannstrom I.O."/>
            <person name="Guillou S."/>
            <person name="Cros-Aarteil S."/>
            <person name="Calhoun S."/>
            <person name="Haridas S."/>
            <person name="Kuo A."/>
            <person name="Pangilinan J."/>
            <person name="Riley R."/>
            <person name="Labutti K."/>
            <person name="Andreopoulos B."/>
            <person name="Lipzen A."/>
            <person name="Chen C."/>
            <person name="Yanf M."/>
            <person name="Daum C."/>
            <person name="Ng V."/>
            <person name="Clum A."/>
            <person name="Steindorff A."/>
            <person name="Ohm R."/>
            <person name="Martin F."/>
            <person name="Silar P."/>
            <person name="Natvig D."/>
            <person name="Lalanne C."/>
            <person name="Gautier V."/>
            <person name="Ament-Velasquez S.L."/>
            <person name="Kruys A."/>
            <person name="Hutchinson M.I."/>
            <person name="Powell A.J."/>
            <person name="Barry K."/>
            <person name="Miller A.N."/>
            <person name="Grigoriev I.V."/>
            <person name="Debuchy R."/>
            <person name="Gladieux P."/>
            <person name="Thoren M.H."/>
            <person name="Johannesson H."/>
        </authorList>
    </citation>
    <scope>NUCLEOTIDE SEQUENCE</scope>
    <source>
        <strain evidence="2">PSN324</strain>
    </source>
</reference>
<protein>
    <submittedName>
        <fullName evidence="2">Uncharacterized protein</fullName>
    </submittedName>
</protein>
<evidence type="ECO:0000313" key="3">
    <source>
        <dbReference type="Proteomes" id="UP001321749"/>
    </source>
</evidence>
<dbReference type="AlphaFoldDB" id="A0AAV9I2E5"/>
<keyword evidence="3" id="KW-1185">Reference proteome</keyword>
<feature type="transmembrane region" description="Helical" evidence="1">
    <location>
        <begin position="54"/>
        <end position="73"/>
    </location>
</feature>
<name>A0AAV9I2E5_9PEZI</name>
<feature type="transmembrane region" description="Helical" evidence="1">
    <location>
        <begin position="20"/>
        <end position="42"/>
    </location>
</feature>
<comment type="caution">
    <text evidence="2">The sequence shown here is derived from an EMBL/GenBank/DDBJ whole genome shotgun (WGS) entry which is preliminary data.</text>
</comment>
<gene>
    <name evidence="2" type="ORF">QBC42DRAFT_96967</name>
</gene>
<dbReference type="EMBL" id="MU864934">
    <property type="protein sequence ID" value="KAK4466096.1"/>
    <property type="molecule type" value="Genomic_DNA"/>
</dbReference>
<keyword evidence="1" id="KW-0472">Membrane</keyword>
<evidence type="ECO:0000313" key="2">
    <source>
        <dbReference type="EMBL" id="KAK4466096.1"/>
    </source>
</evidence>
<keyword evidence="1" id="KW-1133">Transmembrane helix</keyword>
<dbReference type="Proteomes" id="UP001321749">
    <property type="component" value="Unassembled WGS sequence"/>
</dbReference>
<keyword evidence="1" id="KW-0812">Transmembrane</keyword>
<accession>A0AAV9I2E5</accession>
<evidence type="ECO:0000256" key="1">
    <source>
        <dbReference type="SAM" id="Phobius"/>
    </source>
</evidence>
<sequence length="74" mass="8570">MAGPEPFRGDYYLWKYVPSLPAAVIFAILFIIATALHIQRLIKNQYDQHQPIRSRLWLIWFIVGGLSTSIPLFP</sequence>
<reference evidence="2" key="1">
    <citation type="journal article" date="2023" name="Mol. Phylogenet. Evol.">
        <title>Genome-scale phylogeny and comparative genomics of the fungal order Sordariales.</title>
        <authorList>
            <person name="Hensen N."/>
            <person name="Bonometti L."/>
            <person name="Westerberg I."/>
            <person name="Brannstrom I.O."/>
            <person name="Guillou S."/>
            <person name="Cros-Aarteil S."/>
            <person name="Calhoun S."/>
            <person name="Haridas S."/>
            <person name="Kuo A."/>
            <person name="Mondo S."/>
            <person name="Pangilinan J."/>
            <person name="Riley R."/>
            <person name="LaButti K."/>
            <person name="Andreopoulos B."/>
            <person name="Lipzen A."/>
            <person name="Chen C."/>
            <person name="Yan M."/>
            <person name="Daum C."/>
            <person name="Ng V."/>
            <person name="Clum A."/>
            <person name="Steindorff A."/>
            <person name="Ohm R.A."/>
            <person name="Martin F."/>
            <person name="Silar P."/>
            <person name="Natvig D.O."/>
            <person name="Lalanne C."/>
            <person name="Gautier V."/>
            <person name="Ament-Velasquez S.L."/>
            <person name="Kruys A."/>
            <person name="Hutchinson M.I."/>
            <person name="Powell A.J."/>
            <person name="Barry K."/>
            <person name="Miller A.N."/>
            <person name="Grigoriev I.V."/>
            <person name="Debuchy R."/>
            <person name="Gladieux P."/>
            <person name="Hiltunen Thoren M."/>
            <person name="Johannesson H."/>
        </authorList>
    </citation>
    <scope>NUCLEOTIDE SEQUENCE</scope>
    <source>
        <strain evidence="2">PSN324</strain>
    </source>
</reference>
<organism evidence="2 3">
    <name type="scientific">Cladorrhinum samala</name>
    <dbReference type="NCBI Taxonomy" id="585594"/>
    <lineage>
        <taxon>Eukaryota</taxon>
        <taxon>Fungi</taxon>
        <taxon>Dikarya</taxon>
        <taxon>Ascomycota</taxon>
        <taxon>Pezizomycotina</taxon>
        <taxon>Sordariomycetes</taxon>
        <taxon>Sordariomycetidae</taxon>
        <taxon>Sordariales</taxon>
        <taxon>Podosporaceae</taxon>
        <taxon>Cladorrhinum</taxon>
    </lineage>
</organism>